<evidence type="ECO:0000256" key="7">
    <source>
        <dbReference type="ARBA" id="ARBA00023065"/>
    </source>
</evidence>
<reference evidence="13 14" key="1">
    <citation type="submission" date="2019-02" db="EMBL/GenBank/DDBJ databases">
        <title>Arundinibacter roseus gen. nov., sp. nov., a new member of the family Cytophagaceae.</title>
        <authorList>
            <person name="Szuroczki S."/>
            <person name="Khayer B."/>
            <person name="Sproer C."/>
            <person name="Toumi M."/>
            <person name="Szabo A."/>
            <person name="Felfoldi T."/>
            <person name="Schumann P."/>
            <person name="Toth E."/>
        </authorList>
    </citation>
    <scope>NUCLEOTIDE SEQUENCE [LARGE SCALE GENOMIC DNA]</scope>
    <source>
        <strain evidence="13 14">DMA-k-7a</strain>
    </source>
</reference>
<comment type="subcellular location">
    <subcellularLocation>
        <location evidence="1 10">Cell membrane</location>
        <topology evidence="1 10">Multi-pass membrane protein</topology>
    </subcellularLocation>
</comment>
<feature type="coiled-coil region" evidence="11">
    <location>
        <begin position="458"/>
        <end position="485"/>
    </location>
</feature>
<evidence type="ECO:0000313" key="14">
    <source>
        <dbReference type="Proteomes" id="UP000295706"/>
    </source>
</evidence>
<name>A0A4V2XAM1_9BACT</name>
<gene>
    <name evidence="13" type="ORF">EZE20_04775</name>
</gene>
<evidence type="ECO:0000256" key="9">
    <source>
        <dbReference type="ARBA" id="ARBA00023201"/>
    </source>
</evidence>
<organism evidence="13 14">
    <name type="scientific">Arundinibacter roseus</name>
    <dbReference type="NCBI Taxonomy" id="2070510"/>
    <lineage>
        <taxon>Bacteria</taxon>
        <taxon>Pseudomonadati</taxon>
        <taxon>Bacteroidota</taxon>
        <taxon>Cytophagia</taxon>
        <taxon>Cytophagales</taxon>
        <taxon>Spirosomataceae</taxon>
        <taxon>Arundinibacter</taxon>
    </lineage>
</organism>
<feature type="transmembrane region" description="Helical" evidence="10">
    <location>
        <begin position="384"/>
        <end position="407"/>
    </location>
</feature>
<evidence type="ECO:0000256" key="8">
    <source>
        <dbReference type="ARBA" id="ARBA00023136"/>
    </source>
</evidence>
<feature type="transmembrane region" description="Helical" evidence="10">
    <location>
        <begin position="272"/>
        <end position="292"/>
    </location>
</feature>
<dbReference type="Proteomes" id="UP000295706">
    <property type="component" value="Unassembled WGS sequence"/>
</dbReference>
<feature type="transmembrane region" description="Helical" evidence="10">
    <location>
        <begin position="304"/>
        <end position="328"/>
    </location>
</feature>
<keyword evidence="5 10" id="KW-1133">Transmembrane helix</keyword>
<dbReference type="OrthoDB" id="9809206at2"/>
<comment type="function">
    <text evidence="10">Na(+)/H(+) antiporter that extrudes sodium in exchange for external protons.</text>
</comment>
<dbReference type="RefSeq" id="WP_132115005.1">
    <property type="nucleotide sequence ID" value="NZ_SMJU01000002.1"/>
</dbReference>
<comment type="similarity">
    <text evidence="10">Belongs to the monovalent cation:proton antiporter 1 (CPA1) transporter (TC 2.A.36) family.</text>
</comment>
<sequence>MIHEYLLLIVSMLLAVLLLVMLGQSLKISYPIFLVIAGLLISFIPGIPYIQIDPELVFLIFLPPILYEAAWFTSWHDFWKWKRPISLLAFGLVFITSTVIAFVSEAMIPGFTLALGFLLGGIISPPDAVAATSVLKGTQIPKRLLTILEGESLVNDASSLIVFKFALAAILTGQFIMQKAVTDFFLLAGMGIVVGLAVAMLMYLIHKYLPTNPNIDTALTLLTPYVMYIGAEHFHFSGVMAVVSGGLFLSYRSHRILTFQSRLQSHGVWNTVIFLINGTVFILIGLELPVIVNGLQGVSKGEVIKYGLLISALTIGIRFVWTYINAFLPRYLFKSIRENEKNPGWKGAFVISFAAMRGVVSLAAAFSIPLVLTTNEAFPQRNTILFITFIVILVTLVGQGLALPFLLKWLDIKEIDDIAPEEEQEAGIQIRLKQAALQVLTEKHEVNLADNELVANLKTQLENDLALTRQKLDSLECAESNLEELSVFHHVTKELIQIQREELAVLRAEKLFSDEMLRKQAAQLDLDEARLTGTAH</sequence>
<dbReference type="Gene3D" id="6.10.140.1330">
    <property type="match status" value="1"/>
</dbReference>
<keyword evidence="6 10" id="KW-0915">Sodium</keyword>
<keyword evidence="9 10" id="KW-0739">Sodium transport</keyword>
<dbReference type="GO" id="GO:0051453">
    <property type="term" value="P:regulation of intracellular pH"/>
    <property type="evidence" value="ECO:0007669"/>
    <property type="project" value="TreeGrafter"/>
</dbReference>
<evidence type="ECO:0000256" key="1">
    <source>
        <dbReference type="ARBA" id="ARBA00004651"/>
    </source>
</evidence>
<protein>
    <submittedName>
        <fullName evidence="13">Na+/H+ antiporter</fullName>
    </submittedName>
</protein>
<dbReference type="GO" id="GO:0005886">
    <property type="term" value="C:plasma membrane"/>
    <property type="evidence" value="ECO:0007669"/>
    <property type="project" value="UniProtKB-SubCell"/>
</dbReference>
<dbReference type="InterPro" id="IPR004705">
    <property type="entry name" value="Cation/H_exchanger_CPA1_bac"/>
</dbReference>
<dbReference type="InterPro" id="IPR018422">
    <property type="entry name" value="Cation/H_exchanger_CPA1"/>
</dbReference>
<dbReference type="NCBIfam" id="TIGR00831">
    <property type="entry name" value="a_cpa1"/>
    <property type="match status" value="1"/>
</dbReference>
<evidence type="ECO:0000256" key="2">
    <source>
        <dbReference type="ARBA" id="ARBA00022448"/>
    </source>
</evidence>
<feature type="transmembrane region" description="Helical" evidence="10">
    <location>
        <begin position="225"/>
        <end position="251"/>
    </location>
</feature>
<dbReference type="PANTHER" id="PTHR10110:SF86">
    <property type="entry name" value="SODIUM_HYDROGEN EXCHANGER 7"/>
    <property type="match status" value="1"/>
</dbReference>
<feature type="domain" description="Cation/H+ exchanger transmembrane" evidence="12">
    <location>
        <begin position="14"/>
        <end position="409"/>
    </location>
</feature>
<keyword evidence="4 10" id="KW-0812">Transmembrane</keyword>
<keyword evidence="7 10" id="KW-0406">Ion transport</keyword>
<feature type="transmembrane region" description="Helical" evidence="10">
    <location>
        <begin position="87"/>
        <end position="108"/>
    </location>
</feature>
<dbReference type="PANTHER" id="PTHR10110">
    <property type="entry name" value="SODIUM/HYDROGEN EXCHANGER"/>
    <property type="match status" value="1"/>
</dbReference>
<feature type="transmembrane region" description="Helical" evidence="10">
    <location>
        <begin position="349"/>
        <end position="372"/>
    </location>
</feature>
<keyword evidence="14" id="KW-1185">Reference proteome</keyword>
<evidence type="ECO:0000313" key="13">
    <source>
        <dbReference type="EMBL" id="TDB68235.1"/>
    </source>
</evidence>
<dbReference type="EMBL" id="SMJU01000002">
    <property type="protein sequence ID" value="TDB68235.1"/>
    <property type="molecule type" value="Genomic_DNA"/>
</dbReference>
<dbReference type="GO" id="GO:0098719">
    <property type="term" value="P:sodium ion import across plasma membrane"/>
    <property type="evidence" value="ECO:0007669"/>
    <property type="project" value="TreeGrafter"/>
</dbReference>
<evidence type="ECO:0000256" key="6">
    <source>
        <dbReference type="ARBA" id="ARBA00023053"/>
    </source>
</evidence>
<evidence type="ECO:0000259" key="12">
    <source>
        <dbReference type="Pfam" id="PF00999"/>
    </source>
</evidence>
<keyword evidence="2 10" id="KW-0813">Transport</keyword>
<comment type="caution">
    <text evidence="10">Lacks conserved residue(s) required for the propagation of feature annotation.</text>
</comment>
<comment type="caution">
    <text evidence="13">The sequence shown here is derived from an EMBL/GenBank/DDBJ whole genome shotgun (WGS) entry which is preliminary data.</text>
</comment>
<proteinExistence type="inferred from homology"/>
<dbReference type="AlphaFoldDB" id="A0A4V2XAM1"/>
<dbReference type="GO" id="GO:0015386">
    <property type="term" value="F:potassium:proton antiporter activity"/>
    <property type="evidence" value="ECO:0007669"/>
    <property type="project" value="TreeGrafter"/>
</dbReference>
<keyword evidence="3 10" id="KW-1003">Cell membrane</keyword>
<evidence type="ECO:0000256" key="4">
    <source>
        <dbReference type="ARBA" id="ARBA00022692"/>
    </source>
</evidence>
<dbReference type="GO" id="GO:0015385">
    <property type="term" value="F:sodium:proton antiporter activity"/>
    <property type="evidence" value="ECO:0007669"/>
    <property type="project" value="InterPro"/>
</dbReference>
<feature type="transmembrane region" description="Helical" evidence="10">
    <location>
        <begin position="6"/>
        <end position="23"/>
    </location>
</feature>
<evidence type="ECO:0000256" key="5">
    <source>
        <dbReference type="ARBA" id="ARBA00022989"/>
    </source>
</evidence>
<keyword evidence="11" id="KW-0175">Coiled coil</keyword>
<evidence type="ECO:0000256" key="3">
    <source>
        <dbReference type="ARBA" id="ARBA00022475"/>
    </source>
</evidence>
<feature type="transmembrane region" description="Helical" evidence="10">
    <location>
        <begin position="56"/>
        <end position="75"/>
    </location>
</feature>
<evidence type="ECO:0000256" key="10">
    <source>
        <dbReference type="RuleBase" id="RU366002"/>
    </source>
</evidence>
<feature type="transmembrane region" description="Helical" evidence="10">
    <location>
        <begin position="184"/>
        <end position="205"/>
    </location>
</feature>
<feature type="transmembrane region" description="Helical" evidence="10">
    <location>
        <begin position="30"/>
        <end position="50"/>
    </location>
</feature>
<accession>A0A4V2XAM1</accession>
<keyword evidence="10" id="KW-0050">Antiport</keyword>
<dbReference type="Pfam" id="PF00999">
    <property type="entry name" value="Na_H_Exchanger"/>
    <property type="match status" value="1"/>
</dbReference>
<dbReference type="InterPro" id="IPR006153">
    <property type="entry name" value="Cation/H_exchanger_TM"/>
</dbReference>
<keyword evidence="8 10" id="KW-0472">Membrane</keyword>
<evidence type="ECO:0000256" key="11">
    <source>
        <dbReference type="SAM" id="Coils"/>
    </source>
</evidence>